<dbReference type="PROSITE" id="PS50111">
    <property type="entry name" value="CHEMOTAXIS_TRANSDUC_2"/>
    <property type="match status" value="1"/>
</dbReference>
<name>A0A9X8EJJ8_PSEPU</name>
<dbReference type="SMART" id="SM00304">
    <property type="entry name" value="HAMP"/>
    <property type="match status" value="1"/>
</dbReference>
<dbReference type="GO" id="GO:0004888">
    <property type="term" value="F:transmembrane signaling receptor activity"/>
    <property type="evidence" value="ECO:0007669"/>
    <property type="project" value="InterPro"/>
</dbReference>
<feature type="transmembrane region" description="Helical" evidence="10">
    <location>
        <begin position="193"/>
        <end position="212"/>
    </location>
</feature>
<feature type="domain" description="HAMP" evidence="12">
    <location>
        <begin position="213"/>
        <end position="267"/>
    </location>
</feature>
<comment type="caution">
    <text evidence="13">The sequence shown here is derived from an EMBL/GenBank/DDBJ whole genome shotgun (WGS) entry which is preliminary data.</text>
</comment>
<keyword evidence="4 10" id="KW-0812">Transmembrane</keyword>
<evidence type="ECO:0000256" key="2">
    <source>
        <dbReference type="ARBA" id="ARBA00022475"/>
    </source>
</evidence>
<reference evidence="13 14" key="1">
    <citation type="submission" date="2018-11" db="EMBL/GenBank/DDBJ databases">
        <title>Genomic analyses of the natural microbiome of Caenorhabditis elegans.</title>
        <authorList>
            <person name="Samuel B."/>
        </authorList>
    </citation>
    <scope>NUCLEOTIDE SEQUENCE [LARGE SCALE GENOMIC DNA]</scope>
    <source>
        <strain evidence="13 14">BIGb0473</strain>
    </source>
</reference>
<keyword evidence="3" id="KW-0488">Methylation</keyword>
<dbReference type="PROSITE" id="PS50885">
    <property type="entry name" value="HAMP"/>
    <property type="match status" value="1"/>
</dbReference>
<evidence type="ECO:0000256" key="6">
    <source>
        <dbReference type="ARBA" id="ARBA00023136"/>
    </source>
</evidence>
<dbReference type="CDD" id="cd11386">
    <property type="entry name" value="MCP_signal"/>
    <property type="match status" value="1"/>
</dbReference>
<proteinExistence type="inferred from homology"/>
<dbReference type="InterPro" id="IPR004089">
    <property type="entry name" value="MCPsignal_dom"/>
</dbReference>
<evidence type="ECO:0000313" key="13">
    <source>
        <dbReference type="EMBL" id="ROQ53154.1"/>
    </source>
</evidence>
<dbReference type="PANTHER" id="PTHR32089">
    <property type="entry name" value="METHYL-ACCEPTING CHEMOTAXIS PROTEIN MCPB"/>
    <property type="match status" value="1"/>
</dbReference>
<evidence type="ECO:0000256" key="8">
    <source>
        <dbReference type="ARBA" id="ARBA00029447"/>
    </source>
</evidence>
<keyword evidence="5 10" id="KW-1133">Transmembrane helix</keyword>
<protein>
    <submittedName>
        <fullName evidence="13">Methyl-accepting chemotaxis sensory transducer with Cache sensor</fullName>
    </submittedName>
</protein>
<evidence type="ECO:0000256" key="3">
    <source>
        <dbReference type="ARBA" id="ARBA00022481"/>
    </source>
</evidence>
<dbReference type="GO" id="GO:0006935">
    <property type="term" value="P:chemotaxis"/>
    <property type="evidence" value="ECO:0007669"/>
    <property type="project" value="InterPro"/>
</dbReference>
<evidence type="ECO:0000256" key="7">
    <source>
        <dbReference type="ARBA" id="ARBA00023224"/>
    </source>
</evidence>
<dbReference type="InterPro" id="IPR033480">
    <property type="entry name" value="sCache_2"/>
</dbReference>
<dbReference type="PRINTS" id="PR00260">
    <property type="entry name" value="CHEMTRNSDUCR"/>
</dbReference>
<dbReference type="Gene3D" id="1.10.287.950">
    <property type="entry name" value="Methyl-accepting chemotaxis protein"/>
    <property type="match status" value="1"/>
</dbReference>
<dbReference type="AlphaFoldDB" id="A0A9X8EJJ8"/>
<evidence type="ECO:0000256" key="5">
    <source>
        <dbReference type="ARBA" id="ARBA00022989"/>
    </source>
</evidence>
<dbReference type="Proteomes" id="UP000269115">
    <property type="component" value="Unassembled WGS sequence"/>
</dbReference>
<evidence type="ECO:0000313" key="14">
    <source>
        <dbReference type="Proteomes" id="UP000269115"/>
    </source>
</evidence>
<comment type="subcellular location">
    <subcellularLocation>
        <location evidence="1">Cell membrane</location>
        <topology evidence="1">Multi-pass membrane protein</topology>
    </subcellularLocation>
</comment>
<evidence type="ECO:0000256" key="4">
    <source>
        <dbReference type="ARBA" id="ARBA00022692"/>
    </source>
</evidence>
<evidence type="ECO:0000259" key="12">
    <source>
        <dbReference type="PROSITE" id="PS50885"/>
    </source>
</evidence>
<dbReference type="EMBL" id="RJUR01000011">
    <property type="protein sequence ID" value="ROQ53154.1"/>
    <property type="molecule type" value="Genomic_DNA"/>
</dbReference>
<evidence type="ECO:0000256" key="1">
    <source>
        <dbReference type="ARBA" id="ARBA00004651"/>
    </source>
</evidence>
<evidence type="ECO:0000259" key="11">
    <source>
        <dbReference type="PROSITE" id="PS50111"/>
    </source>
</evidence>
<gene>
    <name evidence="13" type="ORF">EDF85_0907</name>
</gene>
<dbReference type="OrthoDB" id="9781845at2"/>
<dbReference type="FunFam" id="1.10.287.950:FF:000001">
    <property type="entry name" value="Methyl-accepting chemotaxis sensory transducer"/>
    <property type="match status" value="1"/>
</dbReference>
<dbReference type="Pfam" id="PF00015">
    <property type="entry name" value="MCPsignal"/>
    <property type="match status" value="1"/>
</dbReference>
<dbReference type="SMART" id="SM00283">
    <property type="entry name" value="MA"/>
    <property type="match status" value="1"/>
</dbReference>
<comment type="similarity">
    <text evidence="8">Belongs to the methyl-accepting chemotaxis (MCP) protein family.</text>
</comment>
<dbReference type="GO" id="GO:0005886">
    <property type="term" value="C:plasma membrane"/>
    <property type="evidence" value="ECO:0007669"/>
    <property type="project" value="UniProtKB-SubCell"/>
</dbReference>
<dbReference type="PANTHER" id="PTHR32089:SF119">
    <property type="entry name" value="METHYL-ACCEPTING CHEMOTAXIS PROTEIN CTPL"/>
    <property type="match status" value="1"/>
</dbReference>
<dbReference type="SUPFAM" id="SSF58104">
    <property type="entry name" value="Methyl-accepting chemotaxis protein (MCP) signaling domain"/>
    <property type="match status" value="1"/>
</dbReference>
<dbReference type="CDD" id="cd06225">
    <property type="entry name" value="HAMP"/>
    <property type="match status" value="1"/>
</dbReference>
<keyword evidence="2" id="KW-1003">Cell membrane</keyword>
<dbReference type="InterPro" id="IPR004090">
    <property type="entry name" value="Chemotax_Me-accpt_rcpt"/>
</dbReference>
<feature type="domain" description="Methyl-accepting transducer" evidence="11">
    <location>
        <begin position="272"/>
        <end position="508"/>
    </location>
</feature>
<dbReference type="GO" id="GO:0007165">
    <property type="term" value="P:signal transduction"/>
    <property type="evidence" value="ECO:0007669"/>
    <property type="project" value="UniProtKB-KW"/>
</dbReference>
<feature type="transmembrane region" description="Helical" evidence="10">
    <location>
        <begin position="13"/>
        <end position="35"/>
    </location>
</feature>
<dbReference type="Pfam" id="PF00672">
    <property type="entry name" value="HAMP"/>
    <property type="match status" value="1"/>
</dbReference>
<sequence>MIGLRHLRISTRITVLVIGITLFVVLLSGWLGLTLQRSLLQEKMAGVGTALDTASTLLAHYEKQAEEGHLSRAEAQRQAAEMVSRIRYLGDNYLLILDLQHRMLMHPKAPALVGKSQADFKDVNGKPFAREMIDRAVAQGRGTVEYWFPRAAGQAPEFKVSEVVLFKPWGWVLASGIHPQDVRHEVNTVLRMPALLVLVALLGMALCAWLLIRSITRPLNHTVQALARATDGHTDLTLRLPTDGFDELTQVAHSFNRLVEAAHRVTRSMAKASQRISSTSDSLGQITEAAQRSMQAQQLETDSVVTAMSEMVSTVQDVAHNASVAASATRDAEQQATAGSATVRDAGEAIGALAEALEHSRSVVDQLATDSGSVGRVLDVITAIAEQTNLLALNAAIEAARAGEHGRGFAVVADEVRTLARRTQQSTLEIQQIINRVQAGASQAAAQIGANVESAQQPVAASARAGQALALIDASASTVSQMTLQIASAAEQQAATADGINRSVTRIHDASTVSARTIEQTRQSCDELRALAQQLEEQVGQVVTG</sequence>
<dbReference type="InterPro" id="IPR003660">
    <property type="entry name" value="HAMP_dom"/>
</dbReference>
<dbReference type="Gene3D" id="3.30.450.20">
    <property type="entry name" value="PAS domain"/>
    <property type="match status" value="1"/>
</dbReference>
<accession>A0A9X8EJJ8</accession>
<evidence type="ECO:0000256" key="9">
    <source>
        <dbReference type="PROSITE-ProRule" id="PRU00284"/>
    </source>
</evidence>
<keyword evidence="6 10" id="KW-0472">Membrane</keyword>
<dbReference type="Pfam" id="PF17200">
    <property type="entry name" value="sCache_2"/>
    <property type="match status" value="1"/>
</dbReference>
<evidence type="ECO:0000256" key="10">
    <source>
        <dbReference type="SAM" id="Phobius"/>
    </source>
</evidence>
<organism evidence="13 14">
    <name type="scientific">Pseudomonas putida</name>
    <name type="common">Arthrobacter siderocapsulatus</name>
    <dbReference type="NCBI Taxonomy" id="303"/>
    <lineage>
        <taxon>Bacteria</taxon>
        <taxon>Pseudomonadati</taxon>
        <taxon>Pseudomonadota</taxon>
        <taxon>Gammaproteobacteria</taxon>
        <taxon>Pseudomonadales</taxon>
        <taxon>Pseudomonadaceae</taxon>
        <taxon>Pseudomonas</taxon>
    </lineage>
</organism>
<keyword evidence="7 9" id="KW-0807">Transducer</keyword>
<dbReference type="SMART" id="SM01049">
    <property type="entry name" value="Cache_2"/>
    <property type="match status" value="1"/>
</dbReference>